<dbReference type="EMBL" id="CAEZYF010000002">
    <property type="protein sequence ID" value="CAB4708729.1"/>
    <property type="molecule type" value="Genomic_DNA"/>
</dbReference>
<dbReference type="EMBL" id="CAFAAV010000082">
    <property type="protein sequence ID" value="CAB4818540.1"/>
    <property type="molecule type" value="Genomic_DNA"/>
</dbReference>
<dbReference type="PANTHER" id="PTHR23513">
    <property type="entry name" value="INTEGRAL MEMBRANE EFFLUX PROTEIN-RELATED"/>
    <property type="match status" value="1"/>
</dbReference>
<evidence type="ECO:0000313" key="8">
    <source>
        <dbReference type="EMBL" id="CAB4362743.1"/>
    </source>
</evidence>
<keyword evidence="6 7" id="KW-0472">Membrane</keyword>
<feature type="transmembrane region" description="Helical" evidence="7">
    <location>
        <begin position="55"/>
        <end position="75"/>
    </location>
</feature>
<evidence type="ECO:0000313" key="9">
    <source>
        <dbReference type="EMBL" id="CAB4708729.1"/>
    </source>
</evidence>
<comment type="subcellular location">
    <subcellularLocation>
        <location evidence="1">Cell membrane</location>
        <topology evidence="1">Multi-pass membrane protein</topology>
    </subcellularLocation>
</comment>
<feature type="transmembrane region" description="Helical" evidence="7">
    <location>
        <begin position="178"/>
        <end position="195"/>
    </location>
</feature>
<feature type="transmembrane region" description="Helical" evidence="7">
    <location>
        <begin position="82"/>
        <end position="102"/>
    </location>
</feature>
<dbReference type="InterPro" id="IPR010290">
    <property type="entry name" value="TM_effector"/>
</dbReference>
<keyword evidence="4 7" id="KW-0812">Transmembrane</keyword>
<evidence type="ECO:0000256" key="3">
    <source>
        <dbReference type="ARBA" id="ARBA00022475"/>
    </source>
</evidence>
<organism evidence="13">
    <name type="scientific">freshwater metagenome</name>
    <dbReference type="NCBI Taxonomy" id="449393"/>
    <lineage>
        <taxon>unclassified sequences</taxon>
        <taxon>metagenomes</taxon>
        <taxon>ecological metagenomes</taxon>
    </lineage>
</organism>
<proteinExistence type="predicted"/>
<evidence type="ECO:0000256" key="6">
    <source>
        <dbReference type="ARBA" id="ARBA00023136"/>
    </source>
</evidence>
<evidence type="ECO:0000313" key="12">
    <source>
        <dbReference type="EMBL" id="CAB4912369.1"/>
    </source>
</evidence>
<sequence>MSAAGTPRRFAAFGNRNFRLFFIGQTISSVGSWAQTLAVAWLVLDITNRSDQLGIAVALQFLPMLLLGAQAGVVADRIDNRTLLIATSTVSGLLALSFGVVLAAGHVTIWWVYALATMLGLVLAVERPTMQAILFQLVGPQMLSNAVAANGTIAAASRLIGPAIAGALIATVGVPVCFYLNAASYLVVIAALLALRTHELVIRPLAGRAKGKLREGFAYVRSHPDVARPLLVMAVVGTVALNFGTTFPSIVHFGFHLGPGSVGTVMSVSAIGSILGGVYIAGRQPDPHRTLTIVLVGFGTGLIALSLMPGYWWFVAMSIPMGFASAAFQSVNTVAVQRATEPAMQGRVMALHQMAWFGSTPIGAVLMGWVIRISSPRVPFALGGLSALVCAVALVGRRRQR</sequence>
<dbReference type="Pfam" id="PF05977">
    <property type="entry name" value="MFS_3"/>
    <property type="match status" value="1"/>
</dbReference>
<dbReference type="EMBL" id="CAFBIY010000026">
    <property type="protein sequence ID" value="CAB4848397.1"/>
    <property type="molecule type" value="Genomic_DNA"/>
</dbReference>
<evidence type="ECO:0000313" key="13">
    <source>
        <dbReference type="EMBL" id="CAB4977308.1"/>
    </source>
</evidence>
<feature type="transmembrane region" description="Helical" evidence="7">
    <location>
        <begin position="230"/>
        <end position="255"/>
    </location>
</feature>
<protein>
    <submittedName>
        <fullName evidence="13">Unannotated protein</fullName>
    </submittedName>
</protein>
<dbReference type="PANTHER" id="PTHR23513:SF11">
    <property type="entry name" value="STAPHYLOFERRIN A TRANSPORTER"/>
    <property type="match status" value="1"/>
</dbReference>
<feature type="transmembrane region" description="Helical" evidence="7">
    <location>
        <begin position="261"/>
        <end position="281"/>
    </location>
</feature>
<keyword evidence="3" id="KW-1003">Cell membrane</keyword>
<feature type="transmembrane region" description="Helical" evidence="7">
    <location>
        <begin position="348"/>
        <end position="371"/>
    </location>
</feature>
<dbReference type="EMBL" id="CAFBOL010000009">
    <property type="protein sequence ID" value="CAB4977308.1"/>
    <property type="molecule type" value="Genomic_DNA"/>
</dbReference>
<gene>
    <name evidence="9" type="ORF">UFOPK2656_00526</name>
    <name evidence="10" type="ORF">UFOPK3099_01249</name>
    <name evidence="11" type="ORF">UFOPK3267_00693</name>
    <name evidence="12" type="ORF">UFOPK3651_00294</name>
    <name evidence="13" type="ORF">UFOPK3931_00576</name>
    <name evidence="8" type="ORF">UFOPK4189_00523</name>
</gene>
<dbReference type="Gene3D" id="1.20.1250.20">
    <property type="entry name" value="MFS general substrate transporter like domains"/>
    <property type="match status" value="1"/>
</dbReference>
<dbReference type="GO" id="GO:0005886">
    <property type="term" value="C:plasma membrane"/>
    <property type="evidence" value="ECO:0007669"/>
    <property type="project" value="UniProtKB-SubCell"/>
</dbReference>
<evidence type="ECO:0000313" key="11">
    <source>
        <dbReference type="EMBL" id="CAB4848397.1"/>
    </source>
</evidence>
<dbReference type="EMBL" id="CAESGF010000002">
    <property type="protein sequence ID" value="CAB4362743.1"/>
    <property type="molecule type" value="Genomic_DNA"/>
</dbReference>
<dbReference type="SUPFAM" id="SSF103473">
    <property type="entry name" value="MFS general substrate transporter"/>
    <property type="match status" value="1"/>
</dbReference>
<evidence type="ECO:0000256" key="5">
    <source>
        <dbReference type="ARBA" id="ARBA00022989"/>
    </source>
</evidence>
<evidence type="ECO:0000256" key="4">
    <source>
        <dbReference type="ARBA" id="ARBA00022692"/>
    </source>
</evidence>
<dbReference type="CDD" id="cd06173">
    <property type="entry name" value="MFS_MefA_like"/>
    <property type="match status" value="1"/>
</dbReference>
<keyword evidence="2" id="KW-0813">Transport</keyword>
<evidence type="ECO:0000256" key="2">
    <source>
        <dbReference type="ARBA" id="ARBA00022448"/>
    </source>
</evidence>
<dbReference type="EMBL" id="CAFBMT010000001">
    <property type="protein sequence ID" value="CAB4912369.1"/>
    <property type="molecule type" value="Genomic_DNA"/>
</dbReference>
<feature type="transmembrane region" description="Helical" evidence="7">
    <location>
        <begin position="108"/>
        <end position="125"/>
    </location>
</feature>
<feature type="transmembrane region" description="Helical" evidence="7">
    <location>
        <begin position="377"/>
        <end position="396"/>
    </location>
</feature>
<dbReference type="AlphaFoldDB" id="A0A6J7MB63"/>
<dbReference type="InterPro" id="IPR036259">
    <property type="entry name" value="MFS_trans_sf"/>
</dbReference>
<accession>A0A6J7MB63</accession>
<reference evidence="13" key="1">
    <citation type="submission" date="2020-05" db="EMBL/GenBank/DDBJ databases">
        <authorList>
            <person name="Chiriac C."/>
            <person name="Salcher M."/>
            <person name="Ghai R."/>
            <person name="Kavagutti S V."/>
        </authorList>
    </citation>
    <scope>NUCLEOTIDE SEQUENCE</scope>
</reference>
<evidence type="ECO:0000256" key="1">
    <source>
        <dbReference type="ARBA" id="ARBA00004651"/>
    </source>
</evidence>
<feature type="transmembrane region" description="Helical" evidence="7">
    <location>
        <begin position="293"/>
        <end position="313"/>
    </location>
</feature>
<keyword evidence="5 7" id="KW-1133">Transmembrane helix</keyword>
<name>A0A6J7MB63_9ZZZZ</name>
<feature type="transmembrane region" description="Helical" evidence="7">
    <location>
        <begin position="20"/>
        <end position="43"/>
    </location>
</feature>
<evidence type="ECO:0000256" key="7">
    <source>
        <dbReference type="SAM" id="Phobius"/>
    </source>
</evidence>
<evidence type="ECO:0000313" key="10">
    <source>
        <dbReference type="EMBL" id="CAB4818540.1"/>
    </source>
</evidence>